<evidence type="ECO:0000313" key="17">
    <source>
        <dbReference type="Proteomes" id="UP000314983"/>
    </source>
</evidence>
<evidence type="ECO:0000256" key="6">
    <source>
        <dbReference type="ARBA" id="ARBA00022737"/>
    </source>
</evidence>
<comment type="subcellular location">
    <subcellularLocation>
        <location evidence="1 11">Nucleus</location>
    </subcellularLocation>
</comment>
<comment type="similarity">
    <text evidence="2 11">Belongs to the SPT5 family.</text>
</comment>
<dbReference type="InterPro" id="IPR041973">
    <property type="entry name" value="KOW_Spt5_1"/>
</dbReference>
<feature type="domain" description="KOW" evidence="14">
    <location>
        <begin position="458"/>
        <end position="485"/>
    </location>
</feature>
<feature type="domain" description="KOW" evidence="14">
    <location>
        <begin position="272"/>
        <end position="299"/>
    </location>
</feature>
<evidence type="ECO:0000256" key="5">
    <source>
        <dbReference type="ARBA" id="ARBA00022553"/>
    </source>
</evidence>
<dbReference type="CDD" id="cd06081">
    <property type="entry name" value="KOW_Spt5_1"/>
    <property type="match status" value="1"/>
</dbReference>
<dbReference type="InterPro" id="IPR022581">
    <property type="entry name" value="Spt5_N"/>
</dbReference>
<dbReference type="SMART" id="SM01104">
    <property type="entry name" value="CTD"/>
    <property type="match status" value="1"/>
</dbReference>
<evidence type="ECO:0000256" key="7">
    <source>
        <dbReference type="ARBA" id="ARBA00023015"/>
    </source>
</evidence>
<dbReference type="Pfam" id="PF00467">
    <property type="entry name" value="KOW"/>
    <property type="match status" value="1"/>
</dbReference>
<evidence type="ECO:0000256" key="12">
    <source>
        <dbReference type="SAM" id="MobiDB-lite"/>
    </source>
</evidence>
<feature type="compositionally biased region" description="Acidic residues" evidence="12">
    <location>
        <begin position="774"/>
        <end position="784"/>
    </location>
</feature>
<dbReference type="Pfam" id="PF23288">
    <property type="entry name" value="KOW6_SPT5"/>
    <property type="match status" value="1"/>
</dbReference>
<feature type="compositionally biased region" description="Low complexity" evidence="12">
    <location>
        <begin position="836"/>
        <end position="851"/>
    </location>
</feature>
<keyword evidence="7" id="KW-0805">Transcription regulation</keyword>
<dbReference type="InterPro" id="IPR005824">
    <property type="entry name" value="KOW"/>
</dbReference>
<dbReference type="InterPro" id="IPR041977">
    <property type="entry name" value="KOW_Spt5_4"/>
</dbReference>
<dbReference type="GO" id="GO:0003729">
    <property type="term" value="F:mRNA binding"/>
    <property type="evidence" value="ECO:0007669"/>
    <property type="project" value="TreeGrafter"/>
</dbReference>
<evidence type="ECO:0000256" key="2">
    <source>
        <dbReference type="ARBA" id="ARBA00006956"/>
    </source>
</evidence>
<evidence type="ECO:0000256" key="11">
    <source>
        <dbReference type="PIRNR" id="PIRNR036945"/>
    </source>
</evidence>
<dbReference type="InterPro" id="IPR041980">
    <property type="entry name" value="KOW_Spt5_6_metazoa"/>
</dbReference>
<feature type="domain" description="KOW" evidence="14">
    <location>
        <begin position="580"/>
        <end position="607"/>
    </location>
</feature>
<dbReference type="GeneTree" id="ENSGT00440000037640"/>
<dbReference type="Proteomes" id="UP000314983">
    <property type="component" value="Chromosome 15"/>
</dbReference>
<dbReference type="Ensembl" id="ENSEEET00000052987.2">
    <property type="protein sequence ID" value="ENSEEEP00000052421.2"/>
    <property type="gene ID" value="ENSEEEG00000024554.2"/>
</dbReference>
<dbReference type="SMART" id="SM00739">
    <property type="entry name" value="KOW"/>
    <property type="match status" value="5"/>
</dbReference>
<dbReference type="Gene3D" id="3.30.70.940">
    <property type="entry name" value="NusG, N-terminal domain"/>
    <property type="match status" value="1"/>
</dbReference>
<dbReference type="CDD" id="cd06084">
    <property type="entry name" value="KOW_Spt5_4"/>
    <property type="match status" value="1"/>
</dbReference>
<dbReference type="PANTHER" id="PTHR11125">
    <property type="entry name" value="SUPPRESSOR OF TY 5"/>
    <property type="match status" value="1"/>
</dbReference>
<dbReference type="GO" id="GO:0006357">
    <property type="term" value="P:regulation of transcription by RNA polymerase II"/>
    <property type="evidence" value="ECO:0007669"/>
    <property type="project" value="InterPro"/>
</dbReference>
<feature type="compositionally biased region" description="Polar residues" evidence="12">
    <location>
        <begin position="808"/>
        <end position="830"/>
    </location>
</feature>
<evidence type="ECO:0000313" key="16">
    <source>
        <dbReference type="Ensembl" id="ENSEEEP00000052421.2"/>
    </source>
</evidence>
<gene>
    <name evidence="16" type="primary">SUPT5H</name>
</gene>
<keyword evidence="9 11" id="KW-0804">Transcription</keyword>
<evidence type="ECO:0000256" key="3">
    <source>
        <dbReference type="ARBA" id="ARBA00020181"/>
    </source>
</evidence>
<feature type="compositionally biased region" description="Acidic residues" evidence="12">
    <location>
        <begin position="20"/>
        <end position="30"/>
    </location>
</feature>
<dbReference type="Gene3D" id="2.30.30.30">
    <property type="match status" value="3"/>
</dbReference>
<feature type="domain" description="Spt5 C-terminal" evidence="15">
    <location>
        <begin position="712"/>
        <end position="848"/>
    </location>
</feature>
<evidence type="ECO:0000256" key="10">
    <source>
        <dbReference type="ARBA" id="ARBA00023242"/>
    </source>
</evidence>
<feature type="region of interest" description="Disordered" evidence="12">
    <location>
        <begin position="656"/>
        <end position="916"/>
    </location>
</feature>
<feature type="compositionally biased region" description="Acidic residues" evidence="12">
    <location>
        <begin position="41"/>
        <end position="63"/>
    </location>
</feature>
<dbReference type="InterPro" id="IPR041976">
    <property type="entry name" value="KOW_Spt5_3"/>
</dbReference>
<evidence type="ECO:0000259" key="13">
    <source>
        <dbReference type="SMART" id="SM00738"/>
    </source>
</evidence>
<dbReference type="SUPFAM" id="SSF50104">
    <property type="entry name" value="Translation proteins SH3-like domain"/>
    <property type="match status" value="1"/>
</dbReference>
<dbReference type="AlphaFoldDB" id="A0A4W4HTK7"/>
<dbReference type="Pfam" id="PF23284">
    <property type="entry name" value="KOW2_Spt5"/>
    <property type="match status" value="1"/>
</dbReference>
<dbReference type="GO" id="GO:0032784">
    <property type="term" value="P:regulation of DNA-templated transcription elongation"/>
    <property type="evidence" value="ECO:0007669"/>
    <property type="project" value="InterPro"/>
</dbReference>
<dbReference type="InterPro" id="IPR024945">
    <property type="entry name" value="Spt5_C_dom"/>
</dbReference>
<keyword evidence="8" id="KW-0010">Activator</keyword>
<dbReference type="InterPro" id="IPR057936">
    <property type="entry name" value="KOWx_Spt5"/>
</dbReference>
<feature type="compositionally biased region" description="Pro residues" evidence="12">
    <location>
        <begin position="797"/>
        <end position="806"/>
    </location>
</feature>
<reference evidence="16" key="3">
    <citation type="submission" date="2020-05" db="EMBL/GenBank/DDBJ databases">
        <title>Electrophorus electricus (electric eel) genome, fEleEle1, primary haplotype.</title>
        <authorList>
            <person name="Myers G."/>
            <person name="Meyer A."/>
            <person name="Fedrigo O."/>
            <person name="Formenti G."/>
            <person name="Rhie A."/>
            <person name="Tracey A."/>
            <person name="Sims Y."/>
            <person name="Jarvis E.D."/>
        </authorList>
    </citation>
    <scope>NUCLEOTIDE SEQUENCE [LARGE SCALE GENOMIC DNA]</scope>
</reference>
<reference evidence="16" key="4">
    <citation type="submission" date="2025-08" db="UniProtKB">
        <authorList>
            <consortium name="Ensembl"/>
        </authorList>
    </citation>
    <scope>IDENTIFICATION</scope>
</reference>
<feature type="compositionally biased region" description="Acidic residues" evidence="12">
    <location>
        <begin position="78"/>
        <end position="94"/>
    </location>
</feature>
<evidence type="ECO:0000256" key="4">
    <source>
        <dbReference type="ARBA" id="ARBA00022491"/>
    </source>
</evidence>
<dbReference type="GO" id="GO:0006368">
    <property type="term" value="P:transcription elongation by RNA polymerase II"/>
    <property type="evidence" value="ECO:0007669"/>
    <property type="project" value="TreeGrafter"/>
</dbReference>
<sequence length="1026" mass="114276">MSDSEDSDFSDNQSDRSSEAEEVEENEEEEGHGSVAGSDKAEEEGEDLEEDEEDYDEEEEEDDDRPRKKPRHGGFILDEADVDDEYEDEDQWEEGAEDILEKEEAEVSNLDHVALDEDHSGSRRLQNLWRDSREEALGEYYMRKYAKSSGGEHFYGGSEDLSDDITQQQLLPGVKDPNLWTVKCKIGEERATAIALMRKFIAYQCTDTPLQIKSVVAPEHVKGYIYIEAYKQTHVKSAIEGVGNLRMGYWNQQMVPIKEMTDVLKVVKEVTNLKPKSWVRLKRGLYKDDIAQVDYVEPSQNTISLKMIPRIDLDRIKARMSMKDWFAKRKKFKRPPQRLFDAEKIRSLGGEVSHDGDFMIFEGNRYSRKGFLFKSFAMSAVITDGVKPTLSELEKFEDQPEEREHNLQAGDNVEVCEGELINLQGKILSVDGNKITIMPKHEDLKDPLEFPAHELRKYFRMGDHVKVIAGRYEGDTGLIVRVEENFVILFSDLTMHELKVLPRDLQLCSETASGVDAGGQHEWGELVQLDPQTVGVIVRLERETFQVLNMHGKVLTVRHQAVNRRKDNRFAVALDSEQNNIHVKDIVKVIDGPHSGREGEIRHLFRGFAFLHCKKLVENGGMFVCKTRHLVLAGGSKVSVDTVCACAVHLSPKHSARCSLNPRGGGGGGMGRGRGRRDNDLIGQTVRISQGPYKAKRHGGMTSTHARTPMYGSQTPMYGSGSRTPMYGSQTPLHDGSRTPHYGSQTPLHDGSRTPGQSGAWDPNNPNTPSRPDDDYEFGYDDEPSPSPQGYGGTPNPQTPGYPEVPSPQVNPQYNPQTPGTPAMYNTDQYSPYAAPSPQGSYQPSPSPQSYHQVAPSPVGYQNTHSPASYHPTPSPMAYQASPSPSPVGYSPMTPGAPSPGGYNPHTPGSNIDQTSSDWVTTDILVRVKDTFLDGGVINQTGVIRSVTGGMCSVFLQDTEKVVSISSEHLEPVTPTKNNKVKVILGEDREATGVLLSIDGEDGIVRMELDEQLKILNLRFLGKLEV</sequence>
<accession>A0A4W4HTK7</accession>
<dbReference type="InterPro" id="IPR014722">
    <property type="entry name" value="Rib_uL2_dom2"/>
</dbReference>
<dbReference type="InterPro" id="IPR057934">
    <property type="entry name" value="KOW_Spt5_7"/>
</dbReference>
<dbReference type="CDD" id="cd06083">
    <property type="entry name" value="KOW_Spt5_3"/>
    <property type="match status" value="1"/>
</dbReference>
<name>A0A4W4HTK7_ELEEL</name>
<organism evidence="16 17">
    <name type="scientific">Electrophorus electricus</name>
    <name type="common">Electric eel</name>
    <name type="synonym">Gymnotus electricus</name>
    <dbReference type="NCBI Taxonomy" id="8005"/>
    <lineage>
        <taxon>Eukaryota</taxon>
        <taxon>Metazoa</taxon>
        <taxon>Chordata</taxon>
        <taxon>Craniata</taxon>
        <taxon>Vertebrata</taxon>
        <taxon>Euteleostomi</taxon>
        <taxon>Actinopterygii</taxon>
        <taxon>Neopterygii</taxon>
        <taxon>Teleostei</taxon>
        <taxon>Ostariophysi</taxon>
        <taxon>Gymnotiformes</taxon>
        <taxon>Gymnotoidei</taxon>
        <taxon>Gymnotidae</taxon>
        <taxon>Electrophorus</taxon>
    </lineage>
</organism>
<evidence type="ECO:0000256" key="1">
    <source>
        <dbReference type="ARBA" id="ARBA00004123"/>
    </source>
</evidence>
<keyword evidence="4" id="KW-0678">Repressor</keyword>
<feature type="compositionally biased region" description="Polar residues" evidence="12">
    <location>
        <begin position="701"/>
        <end position="732"/>
    </location>
</feature>
<dbReference type="CDD" id="cd06086">
    <property type="entry name" value="KOW_Spt5_6"/>
    <property type="match status" value="1"/>
</dbReference>
<dbReference type="InterPro" id="IPR036735">
    <property type="entry name" value="NGN_dom_sf"/>
</dbReference>
<dbReference type="FunFam" id="3.30.70.940:FF:000003">
    <property type="entry name" value="Transcription elongation factor SPT5"/>
    <property type="match status" value="1"/>
</dbReference>
<dbReference type="GO" id="GO:0032044">
    <property type="term" value="C:DSIF complex"/>
    <property type="evidence" value="ECO:0007669"/>
    <property type="project" value="TreeGrafter"/>
</dbReference>
<reference evidence="17" key="2">
    <citation type="journal article" date="2017" name="Sci. Adv.">
        <title>A tail of two voltages: Proteomic comparison of the three electric organs of the electric eel.</title>
        <authorList>
            <person name="Traeger L.L."/>
            <person name="Sabat G."/>
            <person name="Barrett-Wilt G.A."/>
            <person name="Wells G.B."/>
            <person name="Sussman M.R."/>
        </authorList>
    </citation>
    <scope>NUCLEOTIDE SEQUENCE [LARGE SCALE GENOMIC DNA]</scope>
</reference>
<keyword evidence="6" id="KW-0677">Repeat</keyword>
<evidence type="ECO:0000256" key="8">
    <source>
        <dbReference type="ARBA" id="ARBA00023159"/>
    </source>
</evidence>
<dbReference type="PIRSF" id="PIRSF036945">
    <property type="entry name" value="Spt5"/>
    <property type="match status" value="1"/>
</dbReference>
<dbReference type="InterPro" id="IPR006645">
    <property type="entry name" value="NGN-like_dom"/>
</dbReference>
<dbReference type="CDD" id="cd09888">
    <property type="entry name" value="NGN_Euk"/>
    <property type="match status" value="1"/>
</dbReference>
<feature type="domain" description="KOW" evidence="14">
    <location>
        <begin position="406"/>
        <end position="433"/>
    </location>
</feature>
<dbReference type="Pfam" id="PF23037">
    <property type="entry name" value="KOWx_SPT5"/>
    <property type="match status" value="1"/>
</dbReference>
<keyword evidence="17" id="KW-1185">Reference proteome</keyword>
<feature type="region of interest" description="Disordered" evidence="12">
    <location>
        <begin position="1"/>
        <end position="94"/>
    </location>
</feature>
<protein>
    <recommendedName>
        <fullName evidence="3 11">Transcription elongation factor SPT5</fullName>
    </recommendedName>
</protein>
<dbReference type="FunFam" id="2.30.30.30:FF:000013">
    <property type="entry name" value="Transcription elongation factor SPT5"/>
    <property type="match status" value="1"/>
</dbReference>
<dbReference type="PANTHER" id="PTHR11125:SF7">
    <property type="entry name" value="TRANSCRIPTION ELONGATION FACTOR SPT5"/>
    <property type="match status" value="1"/>
</dbReference>
<keyword evidence="10 11" id="KW-0539">Nucleus</keyword>
<dbReference type="InterPro" id="IPR041975">
    <property type="entry name" value="KOW_Spt5_2"/>
</dbReference>
<keyword evidence="5" id="KW-0597">Phosphoprotein</keyword>
<dbReference type="InterPro" id="IPR008991">
    <property type="entry name" value="Translation_prot_SH3-like_sf"/>
</dbReference>
<dbReference type="Pfam" id="PF23042">
    <property type="entry name" value="KOW1_SPT5"/>
    <property type="match status" value="1"/>
</dbReference>
<dbReference type="InterPro" id="IPR039385">
    <property type="entry name" value="NGN_Euk"/>
</dbReference>
<dbReference type="CDD" id="cd06082">
    <property type="entry name" value="KOW_Spt5_2"/>
    <property type="match status" value="1"/>
</dbReference>
<dbReference type="InterPro" id="IPR039659">
    <property type="entry name" value="SPT5"/>
</dbReference>
<dbReference type="FunFam" id="2.30.30.30:FF:000016">
    <property type="entry name" value="Transcription elongation factor SPT5"/>
    <property type="match status" value="1"/>
</dbReference>
<feature type="domain" description="NusG-like N-terminal" evidence="13">
    <location>
        <begin position="176"/>
        <end position="267"/>
    </location>
</feature>
<proteinExistence type="inferred from homology"/>
<dbReference type="InterPro" id="IPR017071">
    <property type="entry name" value="TF_Spt5_eukaryote"/>
</dbReference>
<dbReference type="Pfam" id="PF23287">
    <property type="entry name" value="KOW7_SPT5"/>
    <property type="match status" value="1"/>
</dbReference>
<evidence type="ECO:0000259" key="14">
    <source>
        <dbReference type="SMART" id="SM00739"/>
    </source>
</evidence>
<feature type="compositionally biased region" description="Polar residues" evidence="12">
    <location>
        <begin position="907"/>
        <end position="916"/>
    </location>
</feature>
<dbReference type="Pfam" id="PF03439">
    <property type="entry name" value="Spt5-NGN"/>
    <property type="match status" value="1"/>
</dbReference>
<reference evidence="16" key="5">
    <citation type="submission" date="2025-09" db="UniProtKB">
        <authorList>
            <consortium name="Ensembl"/>
        </authorList>
    </citation>
    <scope>IDENTIFICATION</scope>
</reference>
<dbReference type="Pfam" id="PF23291">
    <property type="entry name" value="KOW4_SPT5"/>
    <property type="match status" value="1"/>
</dbReference>
<evidence type="ECO:0000259" key="15">
    <source>
        <dbReference type="SMART" id="SM01104"/>
    </source>
</evidence>
<evidence type="ECO:0000256" key="9">
    <source>
        <dbReference type="ARBA" id="ARBA00023163"/>
    </source>
</evidence>
<feature type="compositionally biased region" description="Gly residues" evidence="12">
    <location>
        <begin position="663"/>
        <end position="672"/>
    </location>
</feature>
<dbReference type="SMART" id="SM00738">
    <property type="entry name" value="NGN"/>
    <property type="match status" value="1"/>
</dbReference>
<dbReference type="InterPro" id="IPR005100">
    <property type="entry name" value="NGN-domain"/>
</dbReference>
<dbReference type="Pfam" id="PF11942">
    <property type="entry name" value="Spt5_N"/>
    <property type="match status" value="1"/>
</dbReference>
<feature type="domain" description="KOW" evidence="14">
    <location>
        <begin position="974"/>
        <end position="1001"/>
    </location>
</feature>
<reference evidence="17" key="1">
    <citation type="journal article" date="2014" name="Science">
        <title>Nonhuman genetics. Genomic basis for the convergent evolution of electric organs.</title>
        <authorList>
            <person name="Gallant J.R."/>
            <person name="Traeger L.L."/>
            <person name="Volkening J.D."/>
            <person name="Moffett H."/>
            <person name="Chen P.H."/>
            <person name="Novina C.D."/>
            <person name="Phillips G.N.Jr."/>
            <person name="Anand R."/>
            <person name="Wells G.B."/>
            <person name="Pinch M."/>
            <person name="Guth R."/>
            <person name="Unguez G.A."/>
            <person name="Albert J.S."/>
            <person name="Zakon H.H."/>
            <person name="Samanta M.P."/>
            <person name="Sussman M.R."/>
        </authorList>
    </citation>
    <scope>NUCLEOTIDE SEQUENCE [LARGE SCALE GENOMIC DNA]</scope>
</reference>